<comment type="caution">
    <text evidence="3">The sequence shown here is derived from an EMBL/GenBank/DDBJ whole genome shotgun (WGS) entry which is preliminary data.</text>
</comment>
<dbReference type="RefSeq" id="WP_189123429.1">
    <property type="nucleotide sequence ID" value="NZ_BMNH01000003.1"/>
</dbReference>
<dbReference type="Proteomes" id="UP000646523">
    <property type="component" value="Unassembled WGS sequence"/>
</dbReference>
<evidence type="ECO:0000256" key="2">
    <source>
        <dbReference type="SAM" id="Phobius"/>
    </source>
</evidence>
<organism evidence="3 4">
    <name type="scientific">Nonomuraea cavernae</name>
    <dbReference type="NCBI Taxonomy" id="2045107"/>
    <lineage>
        <taxon>Bacteria</taxon>
        <taxon>Bacillati</taxon>
        <taxon>Actinomycetota</taxon>
        <taxon>Actinomycetes</taxon>
        <taxon>Streptosporangiales</taxon>
        <taxon>Streptosporangiaceae</taxon>
        <taxon>Nonomuraea</taxon>
    </lineage>
</organism>
<dbReference type="EMBL" id="BMNH01000003">
    <property type="protein sequence ID" value="GGO65393.1"/>
    <property type="molecule type" value="Genomic_DNA"/>
</dbReference>
<keyword evidence="2" id="KW-1133">Transmembrane helix</keyword>
<reference evidence="3" key="1">
    <citation type="journal article" date="2014" name="Int. J. Syst. Evol. Microbiol.">
        <title>Complete genome sequence of Corynebacterium casei LMG S-19264T (=DSM 44701T), isolated from a smear-ripened cheese.</title>
        <authorList>
            <consortium name="US DOE Joint Genome Institute (JGI-PGF)"/>
            <person name="Walter F."/>
            <person name="Albersmeier A."/>
            <person name="Kalinowski J."/>
            <person name="Ruckert C."/>
        </authorList>
    </citation>
    <scope>NUCLEOTIDE SEQUENCE</scope>
    <source>
        <strain evidence="3">CGMCC 4.7368</strain>
    </source>
</reference>
<evidence type="ECO:0000256" key="1">
    <source>
        <dbReference type="SAM" id="MobiDB-lite"/>
    </source>
</evidence>
<protein>
    <submittedName>
        <fullName evidence="3">Uncharacterized protein</fullName>
    </submittedName>
</protein>
<keyword evidence="2" id="KW-0812">Transmembrane</keyword>
<proteinExistence type="predicted"/>
<sequence length="90" mass="9882">MSEKSEWERRDQWEGRSESGKPMVPATPRDVVHIRVGSFILVFAFAFGVLGIISQAYGLTVIAALAAVITIVDIVLAVRRQRDRNVGEAG</sequence>
<keyword evidence="2" id="KW-0472">Membrane</keyword>
<keyword evidence="4" id="KW-1185">Reference proteome</keyword>
<accession>A0A917YS48</accession>
<evidence type="ECO:0000313" key="4">
    <source>
        <dbReference type="Proteomes" id="UP000646523"/>
    </source>
</evidence>
<name>A0A917YS48_9ACTN</name>
<feature type="region of interest" description="Disordered" evidence="1">
    <location>
        <begin position="1"/>
        <end position="24"/>
    </location>
</feature>
<feature type="transmembrane region" description="Helical" evidence="2">
    <location>
        <begin position="32"/>
        <end position="53"/>
    </location>
</feature>
<dbReference type="AlphaFoldDB" id="A0A917YS48"/>
<feature type="compositionally biased region" description="Basic and acidic residues" evidence="1">
    <location>
        <begin position="1"/>
        <end position="19"/>
    </location>
</feature>
<gene>
    <name evidence="3" type="ORF">GCM10012289_16980</name>
</gene>
<reference evidence="3" key="2">
    <citation type="submission" date="2020-09" db="EMBL/GenBank/DDBJ databases">
        <authorList>
            <person name="Sun Q."/>
            <person name="Zhou Y."/>
        </authorList>
    </citation>
    <scope>NUCLEOTIDE SEQUENCE</scope>
    <source>
        <strain evidence="3">CGMCC 4.7368</strain>
    </source>
</reference>
<feature type="transmembrane region" description="Helical" evidence="2">
    <location>
        <begin position="59"/>
        <end position="78"/>
    </location>
</feature>
<evidence type="ECO:0000313" key="3">
    <source>
        <dbReference type="EMBL" id="GGO65393.1"/>
    </source>
</evidence>